<comment type="catalytic activity">
    <reaction evidence="1">
        <text>Release of an N-terminal tripeptide from a polypeptide.</text>
        <dbReference type="EC" id="3.4.14.10"/>
    </reaction>
</comment>
<evidence type="ECO:0000256" key="2">
    <source>
        <dbReference type="ARBA" id="ARBA00002451"/>
    </source>
</evidence>
<feature type="active site" description="Charge relay system" evidence="15">
    <location>
        <position position="307"/>
    </location>
</feature>
<feature type="active site" description="Charge relay system" evidence="15">
    <location>
        <position position="570"/>
    </location>
</feature>
<feature type="chain" id="PRO_5017680843" description="tripeptidyl-peptidase II" evidence="16">
    <location>
        <begin position="19"/>
        <end position="653"/>
    </location>
</feature>
<comment type="cofactor">
    <cofactor evidence="15">
        <name>Ca(2+)</name>
        <dbReference type="ChEBI" id="CHEBI:29108"/>
    </cofactor>
    <text evidence="15">Binds 1 Ca(2+) ion per subunit.</text>
</comment>
<dbReference type="GO" id="GO:0004252">
    <property type="term" value="F:serine-type endopeptidase activity"/>
    <property type="evidence" value="ECO:0007669"/>
    <property type="project" value="UniProtKB-UniRule"/>
</dbReference>
<evidence type="ECO:0000256" key="5">
    <source>
        <dbReference type="ARBA" id="ARBA00022525"/>
    </source>
</evidence>
<dbReference type="SUPFAM" id="SSF52743">
    <property type="entry name" value="Subtilisin-like"/>
    <property type="match status" value="1"/>
</dbReference>
<dbReference type="Pfam" id="PF09286">
    <property type="entry name" value="Pro-kuma_activ"/>
    <property type="match status" value="1"/>
</dbReference>
<evidence type="ECO:0000256" key="14">
    <source>
        <dbReference type="ARBA" id="ARBA00023180"/>
    </source>
</evidence>
<evidence type="ECO:0000256" key="10">
    <source>
        <dbReference type="ARBA" id="ARBA00022825"/>
    </source>
</evidence>
<feature type="binding site" evidence="15">
    <location>
        <position position="611"/>
    </location>
    <ligand>
        <name>Ca(2+)</name>
        <dbReference type="ChEBI" id="CHEBI:29108"/>
    </ligand>
</feature>
<dbReference type="GO" id="GO:0008240">
    <property type="term" value="F:tripeptidyl-peptidase activity"/>
    <property type="evidence" value="ECO:0007669"/>
    <property type="project" value="UniProtKB-EC"/>
</dbReference>
<dbReference type="SMART" id="SM00944">
    <property type="entry name" value="Pro-kuma_activ"/>
    <property type="match status" value="1"/>
</dbReference>
<evidence type="ECO:0000313" key="18">
    <source>
        <dbReference type="EMBL" id="RFU25469.1"/>
    </source>
</evidence>
<evidence type="ECO:0000256" key="6">
    <source>
        <dbReference type="ARBA" id="ARBA00022670"/>
    </source>
</evidence>
<dbReference type="AlphaFoldDB" id="A0A3E2GWH6"/>
<dbReference type="GO" id="GO:0006508">
    <property type="term" value="P:proteolysis"/>
    <property type="evidence" value="ECO:0007669"/>
    <property type="project" value="UniProtKB-KW"/>
</dbReference>
<keyword evidence="7 15" id="KW-0479">Metal-binding</keyword>
<keyword evidence="19" id="KW-1185">Reference proteome</keyword>
<dbReference type="OrthoDB" id="409122at2759"/>
<dbReference type="GO" id="GO:0005576">
    <property type="term" value="C:extracellular region"/>
    <property type="evidence" value="ECO:0007669"/>
    <property type="project" value="UniProtKB-SubCell"/>
</dbReference>
<dbReference type="InterPro" id="IPR000209">
    <property type="entry name" value="Peptidase_S8/S53_dom"/>
</dbReference>
<keyword evidence="9 15" id="KW-0378">Hydrolase</keyword>
<dbReference type="Gene3D" id="3.40.50.200">
    <property type="entry name" value="Peptidase S8/S53 domain"/>
    <property type="match status" value="1"/>
</dbReference>
<feature type="non-terminal residue" evidence="18">
    <location>
        <position position="1"/>
    </location>
</feature>
<dbReference type="PANTHER" id="PTHR14218:SF19">
    <property type="entry name" value="SERINE PROTEASE AORO, PUTATIVE (AFU_ORTHOLOGUE AFUA_6G10250)-RELATED"/>
    <property type="match status" value="1"/>
</dbReference>
<keyword evidence="5" id="KW-0964">Secreted</keyword>
<evidence type="ECO:0000256" key="8">
    <source>
        <dbReference type="ARBA" id="ARBA00022729"/>
    </source>
</evidence>
<dbReference type="CDD" id="cd11377">
    <property type="entry name" value="Pro-peptidase_S53"/>
    <property type="match status" value="1"/>
</dbReference>
<keyword evidence="13" id="KW-0865">Zymogen</keyword>
<dbReference type="InterPro" id="IPR050819">
    <property type="entry name" value="Tripeptidyl-peptidase_I"/>
</dbReference>
<feature type="binding site" evidence="15">
    <location>
        <position position="630"/>
    </location>
    <ligand>
        <name>Ca(2+)</name>
        <dbReference type="ChEBI" id="CHEBI:29108"/>
    </ligand>
</feature>
<comment type="subcellular location">
    <subcellularLocation>
        <location evidence="3">Secreted</location>
        <location evidence="3">Extracellular space</location>
    </subcellularLocation>
</comment>
<dbReference type="STRING" id="5539.A0A3E2GWH6"/>
<feature type="domain" description="Peptidase S53" evidence="17">
    <location>
        <begin position="231"/>
        <end position="652"/>
    </location>
</feature>
<accession>A0A3E2GWH6</accession>
<dbReference type="InterPro" id="IPR036852">
    <property type="entry name" value="Peptidase_S8/S53_dom_sf"/>
</dbReference>
<proteinExistence type="predicted"/>
<comment type="caution">
    <text evidence="18">The sequence shown here is derived from an EMBL/GenBank/DDBJ whole genome shotgun (WGS) entry which is preliminary data.</text>
</comment>
<evidence type="ECO:0000256" key="3">
    <source>
        <dbReference type="ARBA" id="ARBA00004239"/>
    </source>
</evidence>
<evidence type="ECO:0000256" key="9">
    <source>
        <dbReference type="ARBA" id="ARBA00022801"/>
    </source>
</evidence>
<name>A0A3E2GWH6_SCYLI</name>
<gene>
    <name evidence="18" type="ORF">B7463_g10873</name>
</gene>
<keyword evidence="14" id="KW-0325">Glycoprotein</keyword>
<dbReference type="OMA" id="VTCPFIT"/>
<dbReference type="EMBL" id="NCSJ02000331">
    <property type="protein sequence ID" value="RFU25469.1"/>
    <property type="molecule type" value="Genomic_DNA"/>
</dbReference>
<dbReference type="Proteomes" id="UP000258309">
    <property type="component" value="Unassembled WGS sequence"/>
</dbReference>
<dbReference type="PANTHER" id="PTHR14218">
    <property type="entry name" value="PROTEASE S8 TRIPEPTIDYL PEPTIDASE I CLN2"/>
    <property type="match status" value="1"/>
</dbReference>
<keyword evidence="12" id="KW-0843">Virulence</keyword>
<feature type="active site" description="Charge relay system" evidence="15">
    <location>
        <position position="311"/>
    </location>
</feature>
<keyword evidence="10 15" id="KW-0720">Serine protease</keyword>
<feature type="binding site" evidence="15">
    <location>
        <position position="612"/>
    </location>
    <ligand>
        <name>Ca(2+)</name>
        <dbReference type="ChEBI" id="CHEBI:29108"/>
    </ligand>
</feature>
<evidence type="ECO:0000256" key="1">
    <source>
        <dbReference type="ARBA" id="ARBA00001910"/>
    </source>
</evidence>
<sequence length="653" mass="69902">MKFSILAALGGLAITTFAVPFTHPSSHIVHEKREVQAQKWTKRDDIKLNRDAIIPMSIGLTQRNLDQGYDFLMDVSHPSSPNYGKHWTMEKIADTFSSSDETIEAVKAWLMASGIADSRANLSKGRNWLKVDVTVEEAEALLQTEYNIYSHTQTGKDHLACESYKVPQHLREHIDFITPTVHFDAIVKPKKKRSNLKTRALKNVKASSHLKPGPEVVHPEVTFSLENCDEYITPDCLRALYNFPNGSLSLSSYGIVEYTPEAFLQQDMNLFYSNLAAEIPAGTAPITDLADGAIVQTTSQSFNDNGEADLDLQYAIALVYPQKVTLYQVGDTVEGASFGNFLDAIDGSYCSGDSTVYDAPYPDPSRGGYKGAESCGTFAAAAVISTSYGYNEADLSPAYETRQCNEYMKLGLAGTTFLFSSGDSGVAGGGGECCTRAKCAGGTYNGGTSGSFNPSFPSTCPYVTAVGATQIKPNTAVTVTSPEEACETVTSPEEACETVIFSGGGFSNVFPIPSYQSSAISSYFTNHLPTYTATQYNNSRTVRGYPDVSANGANYVVAVDDELTLVYGTSASSPVFGAIITLINEQRAAAGKSSVGFINPTIYANPSAFNDITSGGNQGCGTAGFTAVSGWDPVTGLGTPDYAELLSVFLALP</sequence>
<dbReference type="InterPro" id="IPR015366">
    <property type="entry name" value="S53_propep"/>
</dbReference>
<evidence type="ECO:0000256" key="12">
    <source>
        <dbReference type="ARBA" id="ARBA00023026"/>
    </source>
</evidence>
<comment type="function">
    <text evidence="2">Secreted tripeptidyl-peptidase which degrades proteins at acidic pHs and is involved in virulence.</text>
</comment>
<feature type="non-terminal residue" evidence="18">
    <location>
        <position position="653"/>
    </location>
</feature>
<evidence type="ECO:0000256" key="13">
    <source>
        <dbReference type="ARBA" id="ARBA00023145"/>
    </source>
</evidence>
<dbReference type="EC" id="3.4.14.10" evidence="4"/>
<evidence type="ECO:0000256" key="7">
    <source>
        <dbReference type="ARBA" id="ARBA00022723"/>
    </source>
</evidence>
<evidence type="ECO:0000259" key="17">
    <source>
        <dbReference type="PROSITE" id="PS51695"/>
    </source>
</evidence>
<keyword evidence="8 16" id="KW-0732">Signal</keyword>
<feature type="binding site" evidence="15">
    <location>
        <position position="632"/>
    </location>
    <ligand>
        <name>Ca(2+)</name>
        <dbReference type="ChEBI" id="CHEBI:29108"/>
    </ligand>
</feature>
<organism evidence="18 19">
    <name type="scientific">Scytalidium lignicola</name>
    <name type="common">Hyphomycete</name>
    <dbReference type="NCBI Taxonomy" id="5539"/>
    <lineage>
        <taxon>Eukaryota</taxon>
        <taxon>Fungi</taxon>
        <taxon>Dikarya</taxon>
        <taxon>Ascomycota</taxon>
        <taxon>Pezizomycotina</taxon>
        <taxon>Leotiomycetes</taxon>
        <taxon>Leotiomycetes incertae sedis</taxon>
        <taxon>Scytalidium</taxon>
    </lineage>
</organism>
<evidence type="ECO:0000256" key="15">
    <source>
        <dbReference type="PROSITE-ProRule" id="PRU01032"/>
    </source>
</evidence>
<evidence type="ECO:0000256" key="4">
    <source>
        <dbReference type="ARBA" id="ARBA00012462"/>
    </source>
</evidence>
<dbReference type="Pfam" id="PF00082">
    <property type="entry name" value="Peptidase_S8"/>
    <property type="match status" value="1"/>
</dbReference>
<evidence type="ECO:0000313" key="19">
    <source>
        <dbReference type="Proteomes" id="UP000258309"/>
    </source>
</evidence>
<reference evidence="18 19" key="1">
    <citation type="submission" date="2018-05" db="EMBL/GenBank/DDBJ databases">
        <title>Draft genome sequence of Scytalidium lignicola DSM 105466, a ubiquitous saprotrophic fungus.</title>
        <authorList>
            <person name="Buettner E."/>
            <person name="Gebauer A.M."/>
            <person name="Hofrichter M."/>
            <person name="Liers C."/>
            <person name="Kellner H."/>
        </authorList>
    </citation>
    <scope>NUCLEOTIDE SEQUENCE [LARGE SCALE GENOMIC DNA]</scope>
    <source>
        <strain evidence="18 19">DSM 105466</strain>
    </source>
</reference>
<dbReference type="FunFam" id="3.40.50.200:FF:000015">
    <property type="entry name" value="Tripeptidyl peptidase A"/>
    <property type="match status" value="1"/>
</dbReference>
<dbReference type="InterPro" id="IPR030400">
    <property type="entry name" value="Sedolisin_dom"/>
</dbReference>
<keyword evidence="11 15" id="KW-0106">Calcium</keyword>
<dbReference type="CDD" id="cd04056">
    <property type="entry name" value="Peptidases_S53"/>
    <property type="match status" value="1"/>
</dbReference>
<feature type="signal peptide" evidence="16">
    <location>
        <begin position="1"/>
        <end position="18"/>
    </location>
</feature>
<dbReference type="SUPFAM" id="SSF54897">
    <property type="entry name" value="Protease propeptides/inhibitors"/>
    <property type="match status" value="1"/>
</dbReference>
<dbReference type="GO" id="GO:0046872">
    <property type="term" value="F:metal ion binding"/>
    <property type="evidence" value="ECO:0007669"/>
    <property type="project" value="UniProtKB-UniRule"/>
</dbReference>
<evidence type="ECO:0000256" key="16">
    <source>
        <dbReference type="SAM" id="SignalP"/>
    </source>
</evidence>
<evidence type="ECO:0000256" key="11">
    <source>
        <dbReference type="ARBA" id="ARBA00022837"/>
    </source>
</evidence>
<protein>
    <recommendedName>
        <fullName evidence="4">tripeptidyl-peptidase II</fullName>
        <ecNumber evidence="4">3.4.14.10</ecNumber>
    </recommendedName>
</protein>
<dbReference type="PROSITE" id="PS51695">
    <property type="entry name" value="SEDOLISIN"/>
    <property type="match status" value="1"/>
</dbReference>
<keyword evidence="6 15" id="KW-0645">Protease</keyword>